<dbReference type="Proteomes" id="UP000192257">
    <property type="component" value="Unassembled WGS sequence"/>
</dbReference>
<name>A0A1X0NU19_9TRYP</name>
<dbReference type="EMBL" id="NBCO01000019">
    <property type="protein sequence ID" value="ORC88038.1"/>
    <property type="molecule type" value="Genomic_DNA"/>
</dbReference>
<dbReference type="RefSeq" id="XP_028882104.1">
    <property type="nucleotide sequence ID" value="XM_029026780.1"/>
</dbReference>
<keyword evidence="2" id="KW-1185">Reference proteome</keyword>
<evidence type="ECO:0000313" key="1">
    <source>
        <dbReference type="EMBL" id="ORC88038.1"/>
    </source>
</evidence>
<dbReference type="OrthoDB" id="273130at2759"/>
<dbReference type="GeneID" id="39986560"/>
<sequence length="557" mass="63221">MTENPSSLQLDDNILEALVHTLANDRRIRVSACLPQILNDVANSQSDVVSSRRGERKGRWEHARATALAEMLQRILKNNTRAEEWCHVEGEWNTFMRDLDSGRRQNSGEQRALKALVEPAIEALSPLLTFLPCSEKVVEEKLQWARGFYARAVFSLLRVHLHGVAETEFIIWLRRYEWNVELSTLLQPFMKSEVEPLEKELAFHFQDGKKTARRDQPQHFFSFLLQMYEQYTMNTSTHGWTLVTTMGHDVLNLVALGSVRLASTAASVFCNAYDWFEGSAFLAEKDFTVHVVNSFIDFLSRAEGRIHKSSQLLLADIILFPTAFHIFLDSARVTAEKSFATGSRVLWRLEFLAVETPDAFNTYCGTHHMLRCLEAIVRRLSVVFTLLPSYAVSLWERTIIPSLSSFLCMLDSAVVVDTAMPLGGILLSVELLNCVHVMHAVAEEWVERLRDVAAAAATLEHITQWEGEHTHRTSHRITAWITQQMRGPHRTVGDVHTLNTLLHTLAQGRTTAHAMVSEEVKQCLARLTTEEERRQLREYCTAVGMESVAAVLLQITA</sequence>
<proteinExistence type="predicted"/>
<gene>
    <name evidence="1" type="ORF">TM35_000192820</name>
</gene>
<dbReference type="AlphaFoldDB" id="A0A1X0NU19"/>
<organism evidence="1 2">
    <name type="scientific">Trypanosoma theileri</name>
    <dbReference type="NCBI Taxonomy" id="67003"/>
    <lineage>
        <taxon>Eukaryota</taxon>
        <taxon>Discoba</taxon>
        <taxon>Euglenozoa</taxon>
        <taxon>Kinetoplastea</taxon>
        <taxon>Metakinetoplastina</taxon>
        <taxon>Trypanosomatida</taxon>
        <taxon>Trypanosomatidae</taxon>
        <taxon>Trypanosoma</taxon>
    </lineage>
</organism>
<evidence type="ECO:0000313" key="2">
    <source>
        <dbReference type="Proteomes" id="UP000192257"/>
    </source>
</evidence>
<protein>
    <submittedName>
        <fullName evidence="1">Uncharacterized protein</fullName>
    </submittedName>
</protein>
<accession>A0A1X0NU19</accession>
<dbReference type="VEuPathDB" id="TriTrypDB:TM35_000192820"/>
<reference evidence="1 2" key="1">
    <citation type="submission" date="2017-03" db="EMBL/GenBank/DDBJ databases">
        <title>An alternative strategy for trypanosome survival in the mammalian bloodstream revealed through genome and transcriptome analysis of the ubiquitous bovine parasite Trypanosoma (Megatrypanum) theileri.</title>
        <authorList>
            <person name="Kelly S."/>
            <person name="Ivens A."/>
            <person name="Mott A."/>
            <person name="O'Neill E."/>
            <person name="Emms D."/>
            <person name="Macleod O."/>
            <person name="Voorheis P."/>
            <person name="Matthews J."/>
            <person name="Matthews K."/>
            <person name="Carrington M."/>
        </authorList>
    </citation>
    <scope>NUCLEOTIDE SEQUENCE [LARGE SCALE GENOMIC DNA]</scope>
    <source>
        <strain evidence="1">Edinburgh</strain>
    </source>
</reference>
<comment type="caution">
    <text evidence="1">The sequence shown here is derived from an EMBL/GenBank/DDBJ whole genome shotgun (WGS) entry which is preliminary data.</text>
</comment>